<gene>
    <name evidence="1" type="ORF">METZ01_LOCUS117459</name>
</gene>
<name>A0A381XIL6_9ZZZZ</name>
<protein>
    <submittedName>
        <fullName evidence="1">Uncharacterized protein</fullName>
    </submittedName>
</protein>
<proteinExistence type="predicted"/>
<sequence>MQKVPAQYEQRNLTITIRAKFLFKRLLVKNDLTC</sequence>
<dbReference type="EMBL" id="UINC01015322">
    <property type="protein sequence ID" value="SVA64605.1"/>
    <property type="molecule type" value="Genomic_DNA"/>
</dbReference>
<reference evidence="1" key="1">
    <citation type="submission" date="2018-05" db="EMBL/GenBank/DDBJ databases">
        <authorList>
            <person name="Lanie J.A."/>
            <person name="Ng W.-L."/>
            <person name="Kazmierczak K.M."/>
            <person name="Andrzejewski T.M."/>
            <person name="Davidsen T.M."/>
            <person name="Wayne K.J."/>
            <person name="Tettelin H."/>
            <person name="Glass J.I."/>
            <person name="Rusch D."/>
            <person name="Podicherti R."/>
            <person name="Tsui H.-C.T."/>
            <person name="Winkler M.E."/>
        </authorList>
    </citation>
    <scope>NUCLEOTIDE SEQUENCE</scope>
</reference>
<organism evidence="1">
    <name type="scientific">marine metagenome</name>
    <dbReference type="NCBI Taxonomy" id="408172"/>
    <lineage>
        <taxon>unclassified sequences</taxon>
        <taxon>metagenomes</taxon>
        <taxon>ecological metagenomes</taxon>
    </lineage>
</organism>
<accession>A0A381XIL6</accession>
<evidence type="ECO:0000313" key="1">
    <source>
        <dbReference type="EMBL" id="SVA64605.1"/>
    </source>
</evidence>
<dbReference type="AlphaFoldDB" id="A0A381XIL6"/>